<dbReference type="RefSeq" id="WP_099035239.1">
    <property type="nucleotide sequence ID" value="NZ_BMGJ01000010.1"/>
</dbReference>
<keyword evidence="9" id="KW-1185">Reference proteome</keyword>
<evidence type="ECO:0000256" key="4">
    <source>
        <dbReference type="ARBA" id="ARBA00022801"/>
    </source>
</evidence>
<evidence type="ECO:0000313" key="9">
    <source>
        <dbReference type="Proteomes" id="UP000614272"/>
    </source>
</evidence>
<keyword evidence="3" id="KW-0227">DNA damage</keyword>
<evidence type="ECO:0000256" key="6">
    <source>
        <dbReference type="ARBA" id="ARBA00023204"/>
    </source>
</evidence>
<evidence type="ECO:0000313" key="8">
    <source>
        <dbReference type="EMBL" id="GGD69578.1"/>
    </source>
</evidence>
<comment type="caution">
    <text evidence="8">The sequence shown here is derived from an EMBL/GenBank/DDBJ whole genome shotgun (WGS) entry which is preliminary data.</text>
</comment>
<dbReference type="Gene3D" id="1.10.150.20">
    <property type="entry name" value="5' to 3' exonuclease, C-terminal subdomain"/>
    <property type="match status" value="1"/>
</dbReference>
<dbReference type="SUPFAM" id="SSF52980">
    <property type="entry name" value="Restriction endonuclease-like"/>
    <property type="match status" value="1"/>
</dbReference>
<dbReference type="SMART" id="SM00891">
    <property type="entry name" value="ERCC4"/>
    <property type="match status" value="1"/>
</dbReference>
<dbReference type="InterPro" id="IPR010994">
    <property type="entry name" value="RuvA_2-like"/>
</dbReference>
<dbReference type="InterPro" id="IPR006166">
    <property type="entry name" value="ERCC4_domain"/>
</dbReference>
<keyword evidence="6" id="KW-0234">DNA repair</keyword>
<organism evidence="8 9">
    <name type="scientific">Lacimicrobium alkaliphilum</name>
    <dbReference type="NCBI Taxonomy" id="1526571"/>
    <lineage>
        <taxon>Bacteria</taxon>
        <taxon>Pseudomonadati</taxon>
        <taxon>Pseudomonadota</taxon>
        <taxon>Gammaproteobacteria</taxon>
        <taxon>Alteromonadales</taxon>
        <taxon>Alteromonadaceae</taxon>
        <taxon>Lacimicrobium</taxon>
    </lineage>
</organism>
<feature type="domain" description="ERCC4" evidence="7">
    <location>
        <begin position="5"/>
        <end position="86"/>
    </location>
</feature>
<dbReference type="EMBL" id="BMGJ01000010">
    <property type="protein sequence ID" value="GGD69578.1"/>
    <property type="molecule type" value="Genomic_DNA"/>
</dbReference>
<reference evidence="9" key="1">
    <citation type="journal article" date="2019" name="Int. J. Syst. Evol. Microbiol.">
        <title>The Global Catalogue of Microorganisms (GCM) 10K type strain sequencing project: providing services to taxonomists for standard genome sequencing and annotation.</title>
        <authorList>
            <consortium name="The Broad Institute Genomics Platform"/>
            <consortium name="The Broad Institute Genome Sequencing Center for Infectious Disease"/>
            <person name="Wu L."/>
            <person name="Ma J."/>
        </authorList>
    </citation>
    <scope>NUCLEOTIDE SEQUENCE [LARGE SCALE GENOMIC DNA]</scope>
    <source>
        <strain evidence="9">CGMCC 1.12923</strain>
    </source>
</reference>
<dbReference type="CDD" id="cd20075">
    <property type="entry name" value="XPF_nuclease_XPF_arch"/>
    <property type="match status" value="1"/>
</dbReference>
<dbReference type="Pfam" id="PF14520">
    <property type="entry name" value="HHH_5"/>
    <property type="match status" value="1"/>
</dbReference>
<dbReference type="Proteomes" id="UP000614272">
    <property type="component" value="Unassembled WGS sequence"/>
</dbReference>
<evidence type="ECO:0000256" key="1">
    <source>
        <dbReference type="ARBA" id="ARBA00022722"/>
    </source>
</evidence>
<protein>
    <recommendedName>
        <fullName evidence="7">ERCC4 domain-containing protein</fullName>
    </recommendedName>
</protein>
<keyword evidence="5" id="KW-0238">DNA-binding</keyword>
<dbReference type="SUPFAM" id="SSF47781">
    <property type="entry name" value="RuvA domain 2-like"/>
    <property type="match status" value="1"/>
</dbReference>
<keyword evidence="2" id="KW-0255">Endonuclease</keyword>
<dbReference type="PANTHER" id="PTHR10150:SF0">
    <property type="entry name" value="DNA REPAIR ENDONUCLEASE XPF"/>
    <property type="match status" value="1"/>
</dbReference>
<evidence type="ECO:0000256" key="3">
    <source>
        <dbReference type="ARBA" id="ARBA00022763"/>
    </source>
</evidence>
<gene>
    <name evidence="8" type="ORF">GCM10011357_25790</name>
</gene>
<name>A0ABQ1RJ10_9ALTE</name>
<sequence length="228" mass="25425">MDRIYITADDREQPSGIPAFLASIPDVAVEIRHLHCGDYLLDNWLLVERKRLDDLLVSIIDGRLFSQASRLCQSPYKPLLIIEGTAKSISKTAFDRRAVLGAMVSLTLIFELAVLRSYCTQETAKLMLYAVQQKRTIDRDEINRGGYRPRSCYRRQLYILQGFPGIGVKLARALLTKFGSLAAIFAASEAQLIEVEGIGAAKALAIRLLLDKHYPALKSKAANSGYHN</sequence>
<evidence type="ECO:0000256" key="5">
    <source>
        <dbReference type="ARBA" id="ARBA00023125"/>
    </source>
</evidence>
<keyword evidence="1" id="KW-0540">Nuclease</keyword>
<dbReference type="PANTHER" id="PTHR10150">
    <property type="entry name" value="DNA REPAIR ENDONUCLEASE XPF"/>
    <property type="match status" value="1"/>
</dbReference>
<evidence type="ECO:0000256" key="2">
    <source>
        <dbReference type="ARBA" id="ARBA00022759"/>
    </source>
</evidence>
<evidence type="ECO:0000259" key="7">
    <source>
        <dbReference type="SMART" id="SM00891"/>
    </source>
</evidence>
<keyword evidence="4" id="KW-0378">Hydrolase</keyword>
<dbReference type="InterPro" id="IPR011335">
    <property type="entry name" value="Restrct_endonuc-II-like"/>
</dbReference>
<dbReference type="Gene3D" id="3.40.50.10130">
    <property type="match status" value="1"/>
</dbReference>
<proteinExistence type="predicted"/>
<accession>A0ABQ1RJ10</accession>
<dbReference type="Pfam" id="PF02732">
    <property type="entry name" value="ERCC4"/>
    <property type="match status" value="1"/>
</dbReference>